<keyword evidence="3" id="KW-1185">Reference proteome</keyword>
<name>A0A518K5Z7_9BACT</name>
<dbReference type="SUPFAM" id="SSF47413">
    <property type="entry name" value="lambda repressor-like DNA-binding domains"/>
    <property type="match status" value="1"/>
</dbReference>
<sequence length="205" mass="23133">MFRYHRHRLGWTQEDLADLVNKTPRLIAKAEAGGCLHPDSIEAIAAALTTPEIHVFPDELVSSPKQLARAIVEGYARHERQCTKHLHHLLADDIVVVAPGPQDVFTFCGEHHTKDGFDRFWGKFFGMMERLDKQRIVDSMRIIAEGNEVVVLTSEYASAKGDPAPPNVTPIAFVMEFEAGKLRRFEDHFDPTAGYEKLRKMRGLG</sequence>
<dbReference type="Pfam" id="PF01381">
    <property type="entry name" value="HTH_3"/>
    <property type="match status" value="1"/>
</dbReference>
<dbReference type="InterPro" id="IPR010982">
    <property type="entry name" value="Lambda_DNA-bd_dom_sf"/>
</dbReference>
<dbReference type="PROSITE" id="PS50943">
    <property type="entry name" value="HTH_CROC1"/>
    <property type="match status" value="1"/>
</dbReference>
<dbReference type="InterPro" id="IPR037401">
    <property type="entry name" value="SnoaL-like"/>
</dbReference>
<dbReference type="Gene3D" id="3.10.450.50">
    <property type="match status" value="1"/>
</dbReference>
<dbReference type="InterPro" id="IPR001387">
    <property type="entry name" value="Cro/C1-type_HTH"/>
</dbReference>
<protein>
    <recommendedName>
        <fullName evidence="1">HTH cro/C1-type domain-containing protein</fullName>
    </recommendedName>
</protein>
<evidence type="ECO:0000313" key="3">
    <source>
        <dbReference type="Proteomes" id="UP000316426"/>
    </source>
</evidence>
<reference evidence="2 3" key="1">
    <citation type="submission" date="2019-02" db="EMBL/GenBank/DDBJ databases">
        <title>Deep-cultivation of Planctomycetes and their phenomic and genomic characterization uncovers novel biology.</title>
        <authorList>
            <person name="Wiegand S."/>
            <person name="Jogler M."/>
            <person name="Boedeker C."/>
            <person name="Pinto D."/>
            <person name="Vollmers J."/>
            <person name="Rivas-Marin E."/>
            <person name="Kohn T."/>
            <person name="Peeters S.H."/>
            <person name="Heuer A."/>
            <person name="Rast P."/>
            <person name="Oberbeckmann S."/>
            <person name="Bunk B."/>
            <person name="Jeske O."/>
            <person name="Meyerdierks A."/>
            <person name="Storesund J.E."/>
            <person name="Kallscheuer N."/>
            <person name="Luecker S."/>
            <person name="Lage O.M."/>
            <person name="Pohl T."/>
            <person name="Merkel B.J."/>
            <person name="Hornburger P."/>
            <person name="Mueller R.-W."/>
            <person name="Bruemmer F."/>
            <person name="Labrenz M."/>
            <person name="Spormann A.M."/>
            <person name="Op den Camp H."/>
            <person name="Overmann J."/>
            <person name="Amann R."/>
            <person name="Jetten M.S.M."/>
            <person name="Mascher T."/>
            <person name="Medema M.H."/>
            <person name="Devos D.P."/>
            <person name="Kaster A.-K."/>
            <person name="Ovreas L."/>
            <person name="Rohde M."/>
            <person name="Galperin M.Y."/>
            <person name="Jogler C."/>
        </authorList>
    </citation>
    <scope>NUCLEOTIDE SEQUENCE [LARGE SCALE GENOMIC DNA]</scope>
    <source>
        <strain evidence="2 3">Spa11</strain>
    </source>
</reference>
<dbReference type="RefSeq" id="WP_145109799.1">
    <property type="nucleotide sequence ID" value="NZ_CP036349.1"/>
</dbReference>
<accession>A0A518K5Z7</accession>
<evidence type="ECO:0000313" key="2">
    <source>
        <dbReference type="EMBL" id="QDV73209.1"/>
    </source>
</evidence>
<organism evidence="2 3">
    <name type="scientific">Botrimarina mediterranea</name>
    <dbReference type="NCBI Taxonomy" id="2528022"/>
    <lineage>
        <taxon>Bacteria</taxon>
        <taxon>Pseudomonadati</taxon>
        <taxon>Planctomycetota</taxon>
        <taxon>Planctomycetia</taxon>
        <taxon>Pirellulales</taxon>
        <taxon>Lacipirellulaceae</taxon>
        <taxon>Botrimarina</taxon>
    </lineage>
</organism>
<dbReference type="SMART" id="SM00530">
    <property type="entry name" value="HTH_XRE"/>
    <property type="match status" value="1"/>
</dbReference>
<dbReference type="Pfam" id="PF12680">
    <property type="entry name" value="SnoaL_2"/>
    <property type="match status" value="1"/>
</dbReference>
<dbReference type="EMBL" id="CP036349">
    <property type="protein sequence ID" value="QDV73209.1"/>
    <property type="molecule type" value="Genomic_DNA"/>
</dbReference>
<dbReference type="InterPro" id="IPR032710">
    <property type="entry name" value="NTF2-like_dom_sf"/>
</dbReference>
<dbReference type="Gene3D" id="1.10.260.40">
    <property type="entry name" value="lambda repressor-like DNA-binding domains"/>
    <property type="match status" value="1"/>
</dbReference>
<proteinExistence type="predicted"/>
<dbReference type="CDD" id="cd00093">
    <property type="entry name" value="HTH_XRE"/>
    <property type="match status" value="1"/>
</dbReference>
<dbReference type="GO" id="GO:0003677">
    <property type="term" value="F:DNA binding"/>
    <property type="evidence" value="ECO:0007669"/>
    <property type="project" value="InterPro"/>
</dbReference>
<dbReference type="AlphaFoldDB" id="A0A518K5Z7"/>
<dbReference type="KEGG" id="bmei:Spa11_14050"/>
<dbReference type="SUPFAM" id="SSF54427">
    <property type="entry name" value="NTF2-like"/>
    <property type="match status" value="1"/>
</dbReference>
<gene>
    <name evidence="2" type="ORF">Spa11_14050</name>
</gene>
<feature type="domain" description="HTH cro/C1-type" evidence="1">
    <location>
        <begin position="2"/>
        <end position="56"/>
    </location>
</feature>
<evidence type="ECO:0000259" key="1">
    <source>
        <dbReference type="PROSITE" id="PS50943"/>
    </source>
</evidence>
<dbReference type="Proteomes" id="UP000316426">
    <property type="component" value="Chromosome"/>
</dbReference>